<evidence type="ECO:0000256" key="2">
    <source>
        <dbReference type="SAM" id="SignalP"/>
    </source>
</evidence>
<feature type="chain" id="PRO_5041261294" evidence="2">
    <location>
        <begin position="18"/>
        <end position="176"/>
    </location>
</feature>
<evidence type="ECO:0000256" key="1">
    <source>
        <dbReference type="SAM" id="MobiDB-lite"/>
    </source>
</evidence>
<dbReference type="Proteomes" id="UP001176961">
    <property type="component" value="Unassembled WGS sequence"/>
</dbReference>
<feature type="signal peptide" evidence="2">
    <location>
        <begin position="1"/>
        <end position="17"/>
    </location>
</feature>
<feature type="region of interest" description="Disordered" evidence="1">
    <location>
        <begin position="32"/>
        <end position="60"/>
    </location>
</feature>
<gene>
    <name evidence="3" type="ORF">CYNAS_LOCUS16159</name>
</gene>
<proteinExistence type="predicted"/>
<evidence type="ECO:0000313" key="3">
    <source>
        <dbReference type="EMBL" id="CAJ0604176.1"/>
    </source>
</evidence>
<evidence type="ECO:0000313" key="4">
    <source>
        <dbReference type="Proteomes" id="UP001176961"/>
    </source>
</evidence>
<sequence length="176" mass="20101">MKPSLLAIIFLTGSVHSRSFWDFFNQFFGNKTESEEQNKIPGDNEDAKGRKPAEKPAGGVENNEIVLKQPPTHERTHIDNRVGGTYSVKGDISTEEGYKTISEKLRQYLGNLSGQDSGTHIADLFFIYDVYYEYPDDPFDGYGWDPNNPFEGPDHSDYSDYSYYSDFGYPEHDELK</sequence>
<dbReference type="AlphaFoldDB" id="A0AA36MA04"/>
<keyword evidence="2" id="KW-0732">Signal</keyword>
<protein>
    <submittedName>
        <fullName evidence="3">Uncharacterized protein</fullName>
    </submittedName>
</protein>
<organism evidence="3 4">
    <name type="scientific">Cylicocyclus nassatus</name>
    <name type="common">Nematode worm</name>
    <dbReference type="NCBI Taxonomy" id="53992"/>
    <lineage>
        <taxon>Eukaryota</taxon>
        <taxon>Metazoa</taxon>
        <taxon>Ecdysozoa</taxon>
        <taxon>Nematoda</taxon>
        <taxon>Chromadorea</taxon>
        <taxon>Rhabditida</taxon>
        <taxon>Rhabditina</taxon>
        <taxon>Rhabditomorpha</taxon>
        <taxon>Strongyloidea</taxon>
        <taxon>Strongylidae</taxon>
        <taxon>Cylicocyclus</taxon>
    </lineage>
</organism>
<reference evidence="3" key="1">
    <citation type="submission" date="2023-07" db="EMBL/GenBank/DDBJ databases">
        <authorList>
            <consortium name="CYATHOMIX"/>
        </authorList>
    </citation>
    <scope>NUCLEOTIDE SEQUENCE</scope>
    <source>
        <strain evidence="3">N/A</strain>
    </source>
</reference>
<feature type="compositionally biased region" description="Basic and acidic residues" evidence="1">
    <location>
        <begin position="45"/>
        <end position="54"/>
    </location>
</feature>
<accession>A0AA36MA04</accession>
<dbReference type="EMBL" id="CATQJL010000305">
    <property type="protein sequence ID" value="CAJ0604176.1"/>
    <property type="molecule type" value="Genomic_DNA"/>
</dbReference>
<name>A0AA36MA04_CYLNA</name>
<keyword evidence="4" id="KW-1185">Reference proteome</keyword>
<comment type="caution">
    <text evidence="3">The sequence shown here is derived from an EMBL/GenBank/DDBJ whole genome shotgun (WGS) entry which is preliminary data.</text>
</comment>